<evidence type="ECO:0000256" key="6">
    <source>
        <dbReference type="RuleBase" id="RU004273"/>
    </source>
</evidence>
<proteinExistence type="inferred from homology"/>
<dbReference type="InterPro" id="IPR029052">
    <property type="entry name" value="Metallo-depent_PP-like"/>
</dbReference>
<dbReference type="Pfam" id="PF00149">
    <property type="entry name" value="Metallophos"/>
    <property type="match status" value="1"/>
</dbReference>
<dbReference type="SMART" id="SM00156">
    <property type="entry name" value="PP2Ac"/>
    <property type="match status" value="1"/>
</dbReference>
<dbReference type="Gene3D" id="3.60.21.10">
    <property type="match status" value="1"/>
</dbReference>
<comment type="catalytic activity">
    <reaction evidence="6">
        <text>O-phospho-L-threonyl-[protein] + H2O = L-threonyl-[protein] + phosphate</text>
        <dbReference type="Rhea" id="RHEA:47004"/>
        <dbReference type="Rhea" id="RHEA-COMP:11060"/>
        <dbReference type="Rhea" id="RHEA-COMP:11605"/>
        <dbReference type="ChEBI" id="CHEBI:15377"/>
        <dbReference type="ChEBI" id="CHEBI:30013"/>
        <dbReference type="ChEBI" id="CHEBI:43474"/>
        <dbReference type="ChEBI" id="CHEBI:61977"/>
        <dbReference type="EC" id="3.1.3.16"/>
    </reaction>
</comment>
<keyword evidence="5" id="KW-0464">Manganese</keyword>
<dbReference type="EMBL" id="VJMH01007022">
    <property type="protein sequence ID" value="KAF0685953.1"/>
    <property type="molecule type" value="Genomic_DNA"/>
</dbReference>
<protein>
    <recommendedName>
        <fullName evidence="6">Serine/threonine-protein phosphatase</fullName>
        <ecNumber evidence="6">3.1.3.16</ecNumber>
    </recommendedName>
</protein>
<dbReference type="PROSITE" id="PS00804">
    <property type="entry name" value="CALRETICULIN_2"/>
    <property type="match status" value="1"/>
</dbReference>
<dbReference type="GO" id="GO:0004722">
    <property type="term" value="F:protein serine/threonine phosphatase activity"/>
    <property type="evidence" value="ECO:0007669"/>
    <property type="project" value="UniProtKB-EC"/>
</dbReference>
<evidence type="ECO:0000256" key="4">
    <source>
        <dbReference type="ARBA" id="ARBA00022837"/>
    </source>
</evidence>
<gene>
    <name evidence="9" type="primary">Aste57867_22205</name>
    <name evidence="8" type="ORF">As57867_022136</name>
    <name evidence="9" type="ORF">ASTE57867_22205</name>
</gene>
<accession>A0A485LJR5</accession>
<comment type="similarity">
    <text evidence="2 6">Belongs to the PPP phosphatase family.</text>
</comment>
<keyword evidence="4" id="KW-0106">Calcium</keyword>
<evidence type="ECO:0000313" key="10">
    <source>
        <dbReference type="Proteomes" id="UP000332933"/>
    </source>
</evidence>
<dbReference type="SUPFAM" id="SSF56300">
    <property type="entry name" value="Metallo-dependent phosphatases"/>
    <property type="match status" value="1"/>
</dbReference>
<dbReference type="PROSITE" id="PS00018">
    <property type="entry name" value="EF_HAND_1"/>
    <property type="match status" value="1"/>
</dbReference>
<dbReference type="GO" id="GO:0005509">
    <property type="term" value="F:calcium ion binding"/>
    <property type="evidence" value="ECO:0007669"/>
    <property type="project" value="InterPro"/>
</dbReference>
<keyword evidence="10" id="KW-1185">Reference proteome</keyword>
<dbReference type="PROSITE" id="PS50222">
    <property type="entry name" value="EF_HAND_2"/>
    <property type="match status" value="1"/>
</dbReference>
<dbReference type="PANTHER" id="PTHR45668">
    <property type="entry name" value="SERINE/THREONINE-PROTEIN PHOSPHATASE 5-RELATED"/>
    <property type="match status" value="1"/>
</dbReference>
<evidence type="ECO:0000313" key="8">
    <source>
        <dbReference type="EMBL" id="KAF0685953.1"/>
    </source>
</evidence>
<dbReference type="InterPro" id="IPR018247">
    <property type="entry name" value="EF_Hand_1_Ca_BS"/>
</dbReference>
<keyword evidence="3" id="KW-0479">Metal-binding</keyword>
<evidence type="ECO:0000256" key="1">
    <source>
        <dbReference type="ARBA" id="ARBA00001936"/>
    </source>
</evidence>
<dbReference type="Gene3D" id="1.10.238.10">
    <property type="entry name" value="EF-hand"/>
    <property type="match status" value="1"/>
</dbReference>
<dbReference type="Proteomes" id="UP000332933">
    <property type="component" value="Unassembled WGS sequence"/>
</dbReference>
<evidence type="ECO:0000313" key="9">
    <source>
        <dbReference type="EMBL" id="VFT98872.1"/>
    </source>
</evidence>
<comment type="cofactor">
    <cofactor evidence="1">
        <name>Mn(2+)</name>
        <dbReference type="ChEBI" id="CHEBI:29035"/>
    </cofactor>
</comment>
<name>A0A485LJR5_9STRA</name>
<dbReference type="InterPro" id="IPR004843">
    <property type="entry name" value="Calcineurin-like_PHP"/>
</dbReference>
<organism evidence="9 10">
    <name type="scientific">Aphanomyces stellatus</name>
    <dbReference type="NCBI Taxonomy" id="120398"/>
    <lineage>
        <taxon>Eukaryota</taxon>
        <taxon>Sar</taxon>
        <taxon>Stramenopiles</taxon>
        <taxon>Oomycota</taxon>
        <taxon>Saprolegniomycetes</taxon>
        <taxon>Saprolegniales</taxon>
        <taxon>Verrucalvaceae</taxon>
        <taxon>Aphanomyces</taxon>
    </lineage>
</organism>
<feature type="domain" description="EF-hand" evidence="7">
    <location>
        <begin position="548"/>
        <end position="583"/>
    </location>
</feature>
<dbReference type="AlphaFoldDB" id="A0A485LJR5"/>
<dbReference type="InterPro" id="IPR018124">
    <property type="entry name" value="Calret/calnex_CS"/>
</dbReference>
<sequence length="629" mass="71373">MGTSCSKSDTTTSSTDENVIVIKREALLKSPSLTKEDLDHWHVWNQLDMHDEATATRVSKFMHNLIDLVVADGTLRDSDLPNPGDLDLAHVELHDKIHLDWPLDANQVSDMTHDFESEADDVHIPLPRALFHKLITSCSDNYANKPNVVMLHIPPDCKLTVVGDLHGQLQDLLYIFKTQGLPSPTNWYLFNGDLIDRGTCSLEICAILFAYQHLFPMAIHMNRGNHEDSTMNSIHSFRREVYIKYDAATYEAFNDLFARLPLAHVINDAVFVVHGGLSATDLTLDQINTIPRRDYHLHVANDDSKPKELHWMQDLLWSDPQMPLGQAYSRRGAGILFGPDVCASFLQRNNLKLVIRSHESVRQGFMWPYDYDEVTTQGDVPIAPPAEIPMSLDALPEQMLVTIFSCSNYCHETNYGAYMVLDDALHFNIHTYQVPSAAKAHKGLPTFRSVEDHNRRNIIELIVLHKPKLMQAFASLENPTPHLATVDQWATVLRHVLALELDWTALAPAIATVDADGFINTTAFLQQYRAAYEDTHSPHRGVFNALYPHRKELEVIFCFLDRDHSGSITLPEFKRGCLMLNQHLPTSERWKDPMTLFHDIDLDGAASINVNKFFEAFRIVENRTQQSSS</sequence>
<dbReference type="SUPFAM" id="SSF47473">
    <property type="entry name" value="EF-hand"/>
    <property type="match status" value="1"/>
</dbReference>
<reference evidence="8" key="2">
    <citation type="submission" date="2019-06" db="EMBL/GenBank/DDBJ databases">
        <title>Genomics analysis of Aphanomyces spp. identifies a new class of oomycete effector associated with host adaptation.</title>
        <authorList>
            <person name="Gaulin E."/>
        </authorList>
    </citation>
    <scope>NUCLEOTIDE SEQUENCE</scope>
    <source>
        <strain evidence="8">CBS 578.67</strain>
    </source>
</reference>
<evidence type="ECO:0000256" key="5">
    <source>
        <dbReference type="ARBA" id="ARBA00023211"/>
    </source>
</evidence>
<dbReference type="InterPro" id="IPR011992">
    <property type="entry name" value="EF-hand-dom_pair"/>
</dbReference>
<dbReference type="InterPro" id="IPR006186">
    <property type="entry name" value="Ser/Thr-sp_prot-phosphatase"/>
</dbReference>
<dbReference type="InterPro" id="IPR002048">
    <property type="entry name" value="EF_hand_dom"/>
</dbReference>
<evidence type="ECO:0000259" key="7">
    <source>
        <dbReference type="PROSITE" id="PS50222"/>
    </source>
</evidence>
<keyword evidence="6" id="KW-0378">Hydrolase</keyword>
<dbReference type="EC" id="3.1.3.16" evidence="6"/>
<dbReference type="EMBL" id="CAADRA010007048">
    <property type="protein sequence ID" value="VFT98872.1"/>
    <property type="molecule type" value="Genomic_DNA"/>
</dbReference>
<evidence type="ECO:0000256" key="3">
    <source>
        <dbReference type="ARBA" id="ARBA00022723"/>
    </source>
</evidence>
<dbReference type="PANTHER" id="PTHR45668:SF5">
    <property type="entry name" value="SERINE_THREONINE-PROTEIN PHOSPHATASE 5"/>
    <property type="match status" value="1"/>
</dbReference>
<reference evidence="9 10" key="1">
    <citation type="submission" date="2019-03" db="EMBL/GenBank/DDBJ databases">
        <authorList>
            <person name="Gaulin E."/>
            <person name="Dumas B."/>
        </authorList>
    </citation>
    <scope>NUCLEOTIDE SEQUENCE [LARGE SCALE GENOMIC DNA]</scope>
    <source>
        <strain evidence="9">CBS 568.67</strain>
    </source>
</reference>
<dbReference type="PRINTS" id="PR00114">
    <property type="entry name" value="STPHPHTASE"/>
</dbReference>
<dbReference type="PROSITE" id="PS00125">
    <property type="entry name" value="SER_THR_PHOSPHATASE"/>
    <property type="match status" value="1"/>
</dbReference>
<dbReference type="InterPro" id="IPR051134">
    <property type="entry name" value="PPP_phosphatase"/>
</dbReference>
<dbReference type="OrthoDB" id="442428at2759"/>
<evidence type="ECO:0000256" key="2">
    <source>
        <dbReference type="ARBA" id="ARBA00008294"/>
    </source>
</evidence>